<dbReference type="Proteomes" id="UP000596387">
    <property type="component" value="Chromosome"/>
</dbReference>
<dbReference type="SUPFAM" id="SSF53613">
    <property type="entry name" value="Ribokinase-like"/>
    <property type="match status" value="1"/>
</dbReference>
<dbReference type="InterPro" id="IPR029056">
    <property type="entry name" value="Ribokinase-like"/>
</dbReference>
<accession>A0ABX7FE01</accession>
<dbReference type="Pfam" id="PF00294">
    <property type="entry name" value="PfkB"/>
    <property type="match status" value="1"/>
</dbReference>
<evidence type="ECO:0000256" key="3">
    <source>
        <dbReference type="ARBA" id="ARBA00022777"/>
    </source>
</evidence>
<comment type="similarity">
    <text evidence="1">Belongs to the carbohydrate kinase PfkB family.</text>
</comment>
<dbReference type="InterPro" id="IPR050306">
    <property type="entry name" value="PfkB_Carbo_kinase"/>
</dbReference>
<dbReference type="EMBL" id="CP047166">
    <property type="protein sequence ID" value="QRF68101.1"/>
    <property type="molecule type" value="Genomic_DNA"/>
</dbReference>
<proteinExistence type="inferred from homology"/>
<name>A0ABX7FE01_9RHOB</name>
<protein>
    <submittedName>
        <fullName evidence="5">Sugar kinase</fullName>
    </submittedName>
</protein>
<dbReference type="CDD" id="cd01166">
    <property type="entry name" value="KdgK"/>
    <property type="match status" value="1"/>
</dbReference>
<evidence type="ECO:0000259" key="4">
    <source>
        <dbReference type="Pfam" id="PF00294"/>
    </source>
</evidence>
<keyword evidence="6" id="KW-1185">Reference proteome</keyword>
<dbReference type="PROSITE" id="PS00584">
    <property type="entry name" value="PFKB_KINASES_2"/>
    <property type="match status" value="1"/>
</dbReference>
<dbReference type="PANTHER" id="PTHR43085:SF15">
    <property type="entry name" value="2-DEHYDRO-3-DEOXYGLUCONOKINASE"/>
    <property type="match status" value="1"/>
</dbReference>
<evidence type="ECO:0000313" key="6">
    <source>
        <dbReference type="Proteomes" id="UP000596387"/>
    </source>
</evidence>
<dbReference type="Gene3D" id="3.40.1190.20">
    <property type="match status" value="1"/>
</dbReference>
<evidence type="ECO:0000313" key="5">
    <source>
        <dbReference type="EMBL" id="QRF68101.1"/>
    </source>
</evidence>
<dbReference type="PANTHER" id="PTHR43085">
    <property type="entry name" value="HEXOKINASE FAMILY MEMBER"/>
    <property type="match status" value="1"/>
</dbReference>
<keyword evidence="3 5" id="KW-0418">Kinase</keyword>
<feature type="domain" description="Carbohydrate kinase PfkB" evidence="4">
    <location>
        <begin position="23"/>
        <end position="317"/>
    </location>
</feature>
<evidence type="ECO:0000256" key="1">
    <source>
        <dbReference type="ARBA" id="ARBA00010688"/>
    </source>
</evidence>
<reference evidence="5 6" key="1">
    <citation type="submission" date="2019-12" db="EMBL/GenBank/DDBJ databases">
        <title>Complete Genome Sequence of a Quorum-Sensing Bacterium,Rhodobacteraceae bacterium C31, Isolated from a marine microalgae symbiotic bacteria.</title>
        <authorList>
            <person name="Zhang Y."/>
        </authorList>
    </citation>
    <scope>NUCLEOTIDE SEQUENCE [LARGE SCALE GENOMIC DNA]</scope>
    <source>
        <strain evidence="5 6">C31</strain>
    </source>
</reference>
<sequence>MPPVGVRRGRADAQPRAAGASVTRLLCVGEIMVEMAPADGGLFSMGFAGDTFNTAWYARRVLPDDVGVGYLTAVGTDAVSDRMVDFIAAQGVDASAVRRVEDRTVGLYMIQLQDGERSFSYWRGQSAAKTLADDEAALDAAFAEASVIQFSGITLAILSDEARARFCAALSRARANGAHVAFDTNLRPRLWAGPQAMRDGLLQGASVADTVLPSFDEEQMCFGDATPAETIDRYRNAGARTVVVKNGAERCHIWDADEGKATHDPAPVAKVVDSTAAGDSFGAGFLAARMTGASVLEATKQGAALAGKVVQKRGALAPDIFE</sequence>
<evidence type="ECO:0000256" key="2">
    <source>
        <dbReference type="ARBA" id="ARBA00022679"/>
    </source>
</evidence>
<gene>
    <name evidence="5" type="ORF">GQA70_18365</name>
</gene>
<dbReference type="InterPro" id="IPR002173">
    <property type="entry name" value="Carboh/pur_kinase_PfkB_CS"/>
</dbReference>
<organism evidence="5 6">
    <name type="scientific">Ponticoccus alexandrii</name>
    <dbReference type="NCBI Taxonomy" id="1943633"/>
    <lineage>
        <taxon>Bacteria</taxon>
        <taxon>Pseudomonadati</taxon>
        <taxon>Pseudomonadota</taxon>
        <taxon>Alphaproteobacteria</taxon>
        <taxon>Rhodobacterales</taxon>
        <taxon>Roseobacteraceae</taxon>
        <taxon>Ponticoccus</taxon>
    </lineage>
</organism>
<dbReference type="InterPro" id="IPR011611">
    <property type="entry name" value="PfkB_dom"/>
</dbReference>
<dbReference type="GO" id="GO:0016301">
    <property type="term" value="F:kinase activity"/>
    <property type="evidence" value="ECO:0007669"/>
    <property type="project" value="UniProtKB-KW"/>
</dbReference>
<keyword evidence="2" id="KW-0808">Transferase</keyword>